<evidence type="ECO:0000256" key="2">
    <source>
        <dbReference type="ARBA" id="ARBA00023002"/>
    </source>
</evidence>
<dbReference type="PANTHER" id="PTHR43976:SF16">
    <property type="entry name" value="SHORT-CHAIN DEHYDROGENASE_REDUCTASE FAMILY PROTEIN"/>
    <property type="match status" value="1"/>
</dbReference>
<evidence type="ECO:0000313" key="5">
    <source>
        <dbReference type="Proteomes" id="UP001209922"/>
    </source>
</evidence>
<dbReference type="InterPro" id="IPR020904">
    <property type="entry name" value="Sc_DH/Rdtase_CS"/>
</dbReference>
<sequence length="295" mass="31305">MTDKQVWFITGAGRGLGTHIARAALTAGHAVVATGRDPSKVETAIGAQADLLSLRLDVTRPQEADAAVAAAIARFGHIDVLVNNAGNFYAGFFEELTQQQIRDQLETLLFGPMNVTRSALPHMRKRRAGLLMTVSSTAGIVGGAFCSAYSAAKFGLEGWIESLAVEIEPFGIRSMLVEPGFFRTDLLTTGSTTYAPPSIPDYAERTRETVAAWKRMDGKQGGDPKRLAEALVHLAGLEEPPMRFAAGADAVQVFQAKASALLAQSDAQLSLSSSLGFDAPNAPTLSTTQVLGERS</sequence>
<comment type="similarity">
    <text evidence="1 3">Belongs to the short-chain dehydrogenases/reductases (SDR) family.</text>
</comment>
<dbReference type="PROSITE" id="PS00061">
    <property type="entry name" value="ADH_SHORT"/>
    <property type="match status" value="1"/>
</dbReference>
<dbReference type="InterPro" id="IPR036291">
    <property type="entry name" value="NAD(P)-bd_dom_sf"/>
</dbReference>
<evidence type="ECO:0000313" key="4">
    <source>
        <dbReference type="EMBL" id="MCW4472382.1"/>
    </source>
</evidence>
<dbReference type="Proteomes" id="UP001209922">
    <property type="component" value="Unassembled WGS sequence"/>
</dbReference>
<dbReference type="Gene3D" id="3.40.50.720">
    <property type="entry name" value="NAD(P)-binding Rossmann-like Domain"/>
    <property type="match status" value="1"/>
</dbReference>
<proteinExistence type="inferred from homology"/>
<gene>
    <name evidence="4" type="ORF">OK345_07690</name>
</gene>
<keyword evidence="5" id="KW-1185">Reference proteome</keyword>
<name>A0ABT3JV60_9XANT</name>
<accession>A0ABT3JV60</accession>
<dbReference type="PRINTS" id="PR00081">
    <property type="entry name" value="GDHRDH"/>
</dbReference>
<organism evidence="4 5">
    <name type="scientific">Xanthomonas chitinilytica</name>
    <dbReference type="NCBI Taxonomy" id="2989819"/>
    <lineage>
        <taxon>Bacteria</taxon>
        <taxon>Pseudomonadati</taxon>
        <taxon>Pseudomonadota</taxon>
        <taxon>Gammaproteobacteria</taxon>
        <taxon>Lysobacterales</taxon>
        <taxon>Lysobacteraceae</taxon>
        <taxon>Xanthomonas</taxon>
    </lineage>
</organism>
<dbReference type="EMBL" id="JAPCHY010000005">
    <property type="protein sequence ID" value="MCW4472382.1"/>
    <property type="molecule type" value="Genomic_DNA"/>
</dbReference>
<reference evidence="4 5" key="1">
    <citation type="submission" date="2022-10" db="EMBL/GenBank/DDBJ databases">
        <title>Xanthomonas sp. H13-6.</title>
        <authorList>
            <person name="Liu X."/>
            <person name="Deng Z."/>
            <person name="Jiang Y."/>
            <person name="Yu T."/>
            <person name="Ai J."/>
        </authorList>
    </citation>
    <scope>NUCLEOTIDE SEQUENCE [LARGE SCALE GENOMIC DNA]</scope>
    <source>
        <strain evidence="4 5">H13-6</strain>
    </source>
</reference>
<keyword evidence="2" id="KW-0560">Oxidoreductase</keyword>
<comment type="caution">
    <text evidence="4">The sequence shown here is derived from an EMBL/GenBank/DDBJ whole genome shotgun (WGS) entry which is preliminary data.</text>
</comment>
<dbReference type="PANTHER" id="PTHR43976">
    <property type="entry name" value="SHORT CHAIN DEHYDROGENASE"/>
    <property type="match status" value="1"/>
</dbReference>
<protein>
    <submittedName>
        <fullName evidence="4">SDR family oxidoreductase</fullName>
    </submittedName>
</protein>
<dbReference type="RefSeq" id="WP_265127345.1">
    <property type="nucleotide sequence ID" value="NZ_JAPCHY010000005.1"/>
</dbReference>
<dbReference type="CDD" id="cd05374">
    <property type="entry name" value="17beta-HSD-like_SDR_c"/>
    <property type="match status" value="1"/>
</dbReference>
<dbReference type="InterPro" id="IPR051911">
    <property type="entry name" value="SDR_oxidoreductase"/>
</dbReference>
<dbReference type="InterPro" id="IPR002347">
    <property type="entry name" value="SDR_fam"/>
</dbReference>
<dbReference type="Pfam" id="PF00106">
    <property type="entry name" value="adh_short"/>
    <property type="match status" value="1"/>
</dbReference>
<dbReference type="PRINTS" id="PR00080">
    <property type="entry name" value="SDRFAMILY"/>
</dbReference>
<evidence type="ECO:0000256" key="3">
    <source>
        <dbReference type="RuleBase" id="RU000363"/>
    </source>
</evidence>
<evidence type="ECO:0000256" key="1">
    <source>
        <dbReference type="ARBA" id="ARBA00006484"/>
    </source>
</evidence>
<dbReference type="SUPFAM" id="SSF51735">
    <property type="entry name" value="NAD(P)-binding Rossmann-fold domains"/>
    <property type="match status" value="1"/>
</dbReference>